<gene>
    <name evidence="3" type="ORF">SAMN02745220_03835</name>
</gene>
<dbReference type="Gene3D" id="3.40.50.1820">
    <property type="entry name" value="alpha/beta hydrolase"/>
    <property type="match status" value="1"/>
</dbReference>
<dbReference type="PRINTS" id="PR00111">
    <property type="entry name" value="ABHYDROLASE"/>
</dbReference>
<dbReference type="STRING" id="1121416.SAMN02745220_03835"/>
<keyword evidence="4" id="KW-1185">Reference proteome</keyword>
<dbReference type="SUPFAM" id="SSF53474">
    <property type="entry name" value="alpha/beta-Hydrolases"/>
    <property type="match status" value="1"/>
</dbReference>
<dbReference type="InterPro" id="IPR029058">
    <property type="entry name" value="AB_hydrolase_fold"/>
</dbReference>
<dbReference type="OrthoDB" id="63519at2"/>
<accession>A0A1M7YEM6</accession>
<protein>
    <submittedName>
        <fullName evidence="3">Pimeloyl-ACP methyl ester carboxylesterase</fullName>
    </submittedName>
</protein>
<dbReference type="Pfam" id="PF00561">
    <property type="entry name" value="Abhydrolase_1"/>
    <property type="match status" value="1"/>
</dbReference>
<dbReference type="PRINTS" id="PR00412">
    <property type="entry name" value="EPOXHYDRLASE"/>
</dbReference>
<evidence type="ECO:0000313" key="3">
    <source>
        <dbReference type="EMBL" id="SHO51087.1"/>
    </source>
</evidence>
<evidence type="ECO:0000256" key="1">
    <source>
        <dbReference type="ARBA" id="ARBA00022801"/>
    </source>
</evidence>
<reference evidence="3 4" key="1">
    <citation type="submission" date="2016-12" db="EMBL/GenBank/DDBJ databases">
        <authorList>
            <person name="Song W.-J."/>
            <person name="Kurnit D.M."/>
        </authorList>
    </citation>
    <scope>NUCLEOTIDE SEQUENCE [LARGE SCALE GENOMIC DNA]</scope>
    <source>
        <strain evidence="3 4">DSM 18488</strain>
    </source>
</reference>
<proteinExistence type="predicted"/>
<organism evidence="3 4">
    <name type="scientific">Desulfopila aestuarii DSM 18488</name>
    <dbReference type="NCBI Taxonomy" id="1121416"/>
    <lineage>
        <taxon>Bacteria</taxon>
        <taxon>Pseudomonadati</taxon>
        <taxon>Thermodesulfobacteriota</taxon>
        <taxon>Desulfobulbia</taxon>
        <taxon>Desulfobulbales</taxon>
        <taxon>Desulfocapsaceae</taxon>
        <taxon>Desulfopila</taxon>
    </lineage>
</organism>
<sequence>MQLFSRILGNGEPLIILHGLFGMSDNWLTIGKALADRGFTVHLPDLRNHGRSPHSNTHRYTDMSDDLLNYLDEHEIDRCHLIGHSMGGKLAMIFSLLYPERVTKLVVVDIAPSDYQLSGDTFHHDLINTLQDIDLRGYSERATIRQELEQRLGDQRLAAFLTKNIARDDQNVFFWKFNLPVLQKYLNHIQIGFKELEAYAPCPVSTVFIKGNDSDYYLPQHEQDRTFFFPNSAVRGIDNAGHWVHSEQPEIFIDTLLESLRDTKKSG</sequence>
<dbReference type="EMBL" id="FRFE01000022">
    <property type="protein sequence ID" value="SHO51087.1"/>
    <property type="molecule type" value="Genomic_DNA"/>
</dbReference>
<dbReference type="Proteomes" id="UP000184603">
    <property type="component" value="Unassembled WGS sequence"/>
</dbReference>
<dbReference type="InterPro" id="IPR000639">
    <property type="entry name" value="Epox_hydrolase-like"/>
</dbReference>
<evidence type="ECO:0000259" key="2">
    <source>
        <dbReference type="Pfam" id="PF00561"/>
    </source>
</evidence>
<dbReference type="GO" id="GO:0016787">
    <property type="term" value="F:hydrolase activity"/>
    <property type="evidence" value="ECO:0007669"/>
    <property type="project" value="UniProtKB-KW"/>
</dbReference>
<dbReference type="AlphaFoldDB" id="A0A1M7YEM6"/>
<dbReference type="RefSeq" id="WP_073615275.1">
    <property type="nucleotide sequence ID" value="NZ_FRFE01000022.1"/>
</dbReference>
<name>A0A1M7YEM6_9BACT</name>
<evidence type="ECO:0000313" key="4">
    <source>
        <dbReference type="Proteomes" id="UP000184603"/>
    </source>
</evidence>
<feature type="domain" description="AB hydrolase-1" evidence="2">
    <location>
        <begin position="13"/>
        <end position="248"/>
    </location>
</feature>
<keyword evidence="1" id="KW-0378">Hydrolase</keyword>
<dbReference type="PANTHER" id="PTHR46118">
    <property type="entry name" value="PROTEIN ABHD11"/>
    <property type="match status" value="1"/>
</dbReference>
<dbReference type="PANTHER" id="PTHR46118:SF4">
    <property type="entry name" value="PROTEIN ABHD11"/>
    <property type="match status" value="1"/>
</dbReference>
<dbReference type="InterPro" id="IPR000073">
    <property type="entry name" value="AB_hydrolase_1"/>
</dbReference>